<dbReference type="Gene3D" id="3.90.79.10">
    <property type="entry name" value="Nucleoside Triphosphate Pyrophosphohydrolase"/>
    <property type="match status" value="1"/>
</dbReference>
<dbReference type="PANTHER" id="PTHR12992">
    <property type="entry name" value="NUDIX HYDROLASE"/>
    <property type="match status" value="1"/>
</dbReference>
<comment type="caution">
    <text evidence="9">The sequence shown here is derived from an EMBL/GenBank/DDBJ whole genome shotgun (WGS) entry which is preliminary data.</text>
</comment>
<dbReference type="InterPro" id="IPR015797">
    <property type="entry name" value="NUDIX_hydrolase-like_dom_sf"/>
</dbReference>
<dbReference type="Pfam" id="PF00293">
    <property type="entry name" value="NUDIX"/>
    <property type="match status" value="1"/>
</dbReference>
<dbReference type="PROSITE" id="PS51462">
    <property type="entry name" value="NUDIX"/>
    <property type="match status" value="1"/>
</dbReference>
<dbReference type="PANTHER" id="PTHR12992:SF11">
    <property type="entry name" value="MITOCHONDRIAL COENZYME A DIPHOSPHATASE NUDT8"/>
    <property type="match status" value="1"/>
</dbReference>
<keyword evidence="10" id="KW-1185">Reference proteome</keyword>
<keyword evidence="5" id="KW-0460">Magnesium</keyword>
<dbReference type="AlphaFoldDB" id="A0A934WI07"/>
<evidence type="ECO:0000256" key="5">
    <source>
        <dbReference type="ARBA" id="ARBA00022842"/>
    </source>
</evidence>
<name>A0A934WI07_9RHOB</name>
<evidence type="ECO:0000256" key="3">
    <source>
        <dbReference type="ARBA" id="ARBA00022723"/>
    </source>
</evidence>
<dbReference type="Proteomes" id="UP000706333">
    <property type="component" value="Unassembled WGS sequence"/>
</dbReference>
<dbReference type="GO" id="GO:0010945">
    <property type="term" value="F:coenzyme A diphosphatase activity"/>
    <property type="evidence" value="ECO:0007669"/>
    <property type="project" value="InterPro"/>
</dbReference>
<evidence type="ECO:0000256" key="7">
    <source>
        <dbReference type="SAM" id="MobiDB-lite"/>
    </source>
</evidence>
<keyword evidence="3" id="KW-0479">Metal-binding</keyword>
<gene>
    <name evidence="9" type="ORF">CCR87_02670</name>
</gene>
<evidence type="ECO:0000259" key="8">
    <source>
        <dbReference type="PROSITE" id="PS51462"/>
    </source>
</evidence>
<dbReference type="EMBL" id="NHSD01000113">
    <property type="protein sequence ID" value="MBK5926267.1"/>
    <property type="molecule type" value="Genomic_DNA"/>
</dbReference>
<comment type="cofactor">
    <cofactor evidence="2">
        <name>Mg(2+)</name>
        <dbReference type="ChEBI" id="CHEBI:18420"/>
    </cofactor>
</comment>
<evidence type="ECO:0000256" key="1">
    <source>
        <dbReference type="ARBA" id="ARBA00001936"/>
    </source>
</evidence>
<proteinExistence type="predicted"/>
<protein>
    <submittedName>
        <fullName evidence="9">CoA pyrophosphatase</fullName>
    </submittedName>
</protein>
<evidence type="ECO:0000313" key="10">
    <source>
        <dbReference type="Proteomes" id="UP000706333"/>
    </source>
</evidence>
<dbReference type="NCBIfam" id="NF007980">
    <property type="entry name" value="PRK10707.1"/>
    <property type="match status" value="1"/>
</dbReference>
<dbReference type="InterPro" id="IPR045121">
    <property type="entry name" value="CoAse"/>
</dbReference>
<evidence type="ECO:0000256" key="6">
    <source>
        <dbReference type="ARBA" id="ARBA00023211"/>
    </source>
</evidence>
<accession>A0A934WI07</accession>
<sequence length="195" mass="20843">MACVRAALADPAPPSGDHDLTPGATGPAPTLRPAAVLLAILPGARGPEVLLTRRSARLRHHPGQIALPGGGQEAVDPSPEATALREAHEEIGLDPARVEVLGRLNPHATVTGFSVTPIVGRLRGPFRPVPDPSEVAEVFAVPLAHLTDPARYRLERRRWRGVWRRYYVVPWGPYYIWGATARILHGLARGGGGCG</sequence>
<dbReference type="SUPFAM" id="SSF55811">
    <property type="entry name" value="Nudix"/>
    <property type="match status" value="1"/>
</dbReference>
<feature type="region of interest" description="Disordered" evidence="7">
    <location>
        <begin position="1"/>
        <end position="28"/>
    </location>
</feature>
<evidence type="ECO:0000256" key="4">
    <source>
        <dbReference type="ARBA" id="ARBA00022801"/>
    </source>
</evidence>
<reference evidence="9" key="2">
    <citation type="journal article" date="2020" name="Microorganisms">
        <title>Osmotic Adaptation and Compatible Solute Biosynthesis of Phototrophic Bacteria as Revealed from Genome Analyses.</title>
        <authorList>
            <person name="Imhoff J.F."/>
            <person name="Rahn T."/>
            <person name="Kunzel S."/>
            <person name="Keller A."/>
            <person name="Neulinger S.C."/>
        </authorList>
    </citation>
    <scope>NUCLEOTIDE SEQUENCE</scope>
    <source>
        <strain evidence="9">LMG 28126</strain>
    </source>
</reference>
<comment type="cofactor">
    <cofactor evidence="1">
        <name>Mn(2+)</name>
        <dbReference type="ChEBI" id="CHEBI:29035"/>
    </cofactor>
</comment>
<dbReference type="InterPro" id="IPR000086">
    <property type="entry name" value="NUDIX_hydrolase_dom"/>
</dbReference>
<reference evidence="9" key="1">
    <citation type="submission" date="2017-05" db="EMBL/GenBank/DDBJ databases">
        <authorList>
            <person name="Imhoff J.F."/>
            <person name="Rahn T."/>
            <person name="Kuenzel S."/>
            <person name="Neulinger S.C."/>
        </authorList>
    </citation>
    <scope>NUCLEOTIDE SEQUENCE</scope>
    <source>
        <strain evidence="9">LMG 28126</strain>
    </source>
</reference>
<dbReference type="GO" id="GO:0046872">
    <property type="term" value="F:metal ion binding"/>
    <property type="evidence" value="ECO:0007669"/>
    <property type="project" value="UniProtKB-KW"/>
</dbReference>
<keyword evidence="4" id="KW-0378">Hydrolase</keyword>
<evidence type="ECO:0000256" key="2">
    <source>
        <dbReference type="ARBA" id="ARBA00001946"/>
    </source>
</evidence>
<feature type="domain" description="Nudix hydrolase" evidence="8">
    <location>
        <begin position="30"/>
        <end position="167"/>
    </location>
</feature>
<organism evidence="9 10">
    <name type="scientific">Rhodobaculum claviforme</name>
    <dbReference type="NCBI Taxonomy" id="1549854"/>
    <lineage>
        <taxon>Bacteria</taxon>
        <taxon>Pseudomonadati</taxon>
        <taxon>Pseudomonadota</taxon>
        <taxon>Alphaproteobacteria</taxon>
        <taxon>Rhodobacterales</taxon>
        <taxon>Paracoccaceae</taxon>
        <taxon>Rhodobaculum</taxon>
    </lineage>
</organism>
<keyword evidence="6" id="KW-0464">Manganese</keyword>
<dbReference type="CDD" id="cd03426">
    <property type="entry name" value="NUDIX_CoAse_Nudt7"/>
    <property type="match status" value="1"/>
</dbReference>
<evidence type="ECO:0000313" key="9">
    <source>
        <dbReference type="EMBL" id="MBK5926267.1"/>
    </source>
</evidence>